<protein>
    <submittedName>
        <fullName evidence="1">PaaX family transcriptional regulator</fullName>
    </submittedName>
</protein>
<dbReference type="EMBL" id="JAODYH010000004">
    <property type="protein sequence ID" value="MCT9811249.1"/>
    <property type="molecule type" value="Genomic_DNA"/>
</dbReference>
<evidence type="ECO:0000313" key="2">
    <source>
        <dbReference type="Proteomes" id="UP001525968"/>
    </source>
</evidence>
<comment type="caution">
    <text evidence="1">The sequence shown here is derived from an EMBL/GenBank/DDBJ whole genome shotgun (WGS) entry which is preliminary data.</text>
</comment>
<reference evidence="1 2" key="1">
    <citation type="submission" date="2022-09" db="EMBL/GenBank/DDBJ databases">
        <title>Draft genome of isolate Be4.</title>
        <authorList>
            <person name="Sanchez-Castro I."/>
            <person name="Martinez-Rodriguez P."/>
            <person name="Descostes M."/>
            <person name="Merroun M."/>
        </authorList>
    </citation>
    <scope>NUCLEOTIDE SEQUENCE [LARGE SCALE GENOMIC DNA]</scope>
    <source>
        <strain evidence="1 2">Be4</strain>
    </source>
</reference>
<dbReference type="Gene3D" id="3.30.70.2650">
    <property type="match status" value="1"/>
</dbReference>
<dbReference type="RefSeq" id="WP_261500458.1">
    <property type="nucleotide sequence ID" value="NZ_JAODYH010000004.1"/>
</dbReference>
<accession>A0ABT2PN46</accession>
<dbReference type="PANTHER" id="PTHR30319">
    <property type="entry name" value="PHENYLACETIC ACID REGULATOR-RELATED TRANSCRIPTIONAL REPRESSOR"/>
    <property type="match status" value="1"/>
</dbReference>
<keyword evidence="2" id="KW-1185">Reference proteome</keyword>
<dbReference type="Gene3D" id="1.10.10.10">
    <property type="entry name" value="Winged helix-like DNA-binding domain superfamily/Winged helix DNA-binding domain"/>
    <property type="match status" value="1"/>
</dbReference>
<dbReference type="InterPro" id="IPR036388">
    <property type="entry name" value="WH-like_DNA-bd_sf"/>
</dbReference>
<evidence type="ECO:0000313" key="1">
    <source>
        <dbReference type="EMBL" id="MCT9811249.1"/>
    </source>
</evidence>
<dbReference type="Proteomes" id="UP001525968">
    <property type="component" value="Unassembled WGS sequence"/>
</dbReference>
<proteinExistence type="predicted"/>
<gene>
    <name evidence="1" type="ORF">N0K08_11430</name>
</gene>
<dbReference type="PANTHER" id="PTHR30319:SF1">
    <property type="entry name" value="TRANSCRIPTIONAL REPRESSOR PAAX"/>
    <property type="match status" value="1"/>
</dbReference>
<organism evidence="1 2">
    <name type="scientific">Acidovorax bellezanensis</name>
    <dbReference type="NCBI Taxonomy" id="2976702"/>
    <lineage>
        <taxon>Bacteria</taxon>
        <taxon>Pseudomonadati</taxon>
        <taxon>Pseudomonadota</taxon>
        <taxon>Betaproteobacteria</taxon>
        <taxon>Burkholderiales</taxon>
        <taxon>Comamonadaceae</taxon>
        <taxon>Acidovorax</taxon>
    </lineage>
</organism>
<sequence>MDAICNVPVERPTAPDLILDLLVANGRVLPVQALCRAGALMGISDATMRVGLTRLASQGKITHSARGAYGLNRGGPALARDIDDWRRKGAQTVAWRGQWLAVQDAGVPRSDKTAWRRHSLALQLRGLAPFQSGLHLRPDNLRGGVGAVRAQLLELGLAPQALVFCLDGLDAQRSAQAHALWDVAAYRNDYRRLQRALQESGQRLPAMGLAAAARESLLLGRAVIAYLVRDPLLPPELMADDARTALVQQMQAYQDAAVRVWRDFMGLPAGAL</sequence>
<name>A0ABT2PN46_9BURK</name>